<dbReference type="Proteomes" id="UP001596023">
    <property type="component" value="Unassembled WGS sequence"/>
</dbReference>
<dbReference type="RefSeq" id="WP_379993255.1">
    <property type="nucleotide sequence ID" value="NZ_JBHSGN010000002.1"/>
</dbReference>
<dbReference type="EMBL" id="JBHSGN010000002">
    <property type="protein sequence ID" value="MFC4672071.1"/>
    <property type="molecule type" value="Genomic_DNA"/>
</dbReference>
<comment type="caution">
    <text evidence="1">The sequence shown here is derived from an EMBL/GenBank/DDBJ whole genome shotgun (WGS) entry which is preliminary data.</text>
</comment>
<proteinExistence type="predicted"/>
<keyword evidence="2" id="KW-1185">Reference proteome</keyword>
<sequence>MIYQVTKDNQTLEIDDNVFFDKQPKEFRQMYQTVRIIETKDVKGNVITTMQTNNAEFDNCFVEVFENGRVIVTLKQDKDATI</sequence>
<evidence type="ECO:0000313" key="2">
    <source>
        <dbReference type="Proteomes" id="UP001596023"/>
    </source>
</evidence>
<gene>
    <name evidence="1" type="ORF">ACFO6W_00035</name>
</gene>
<reference evidence="2" key="1">
    <citation type="journal article" date="2019" name="Int. J. Syst. Evol. Microbiol.">
        <title>The Global Catalogue of Microorganisms (GCM) 10K type strain sequencing project: providing services to taxonomists for standard genome sequencing and annotation.</title>
        <authorList>
            <consortium name="The Broad Institute Genomics Platform"/>
            <consortium name="The Broad Institute Genome Sequencing Center for Infectious Disease"/>
            <person name="Wu L."/>
            <person name="Ma J."/>
        </authorList>
    </citation>
    <scope>NUCLEOTIDE SEQUENCE [LARGE SCALE GENOMIC DNA]</scope>
    <source>
        <strain evidence="2">CCUG 66188</strain>
    </source>
</reference>
<organism evidence="1 2">
    <name type="scientific">Dysgonomonas termitidis</name>
    <dbReference type="NCBI Taxonomy" id="1516126"/>
    <lineage>
        <taxon>Bacteria</taxon>
        <taxon>Pseudomonadati</taxon>
        <taxon>Bacteroidota</taxon>
        <taxon>Bacteroidia</taxon>
        <taxon>Bacteroidales</taxon>
        <taxon>Dysgonomonadaceae</taxon>
        <taxon>Dysgonomonas</taxon>
    </lineage>
</organism>
<protein>
    <recommendedName>
        <fullName evidence="3">Phage protein</fullName>
    </recommendedName>
</protein>
<name>A0ABV9KQ82_9BACT</name>
<accession>A0ABV9KQ82</accession>
<evidence type="ECO:0008006" key="3">
    <source>
        <dbReference type="Google" id="ProtNLM"/>
    </source>
</evidence>
<evidence type="ECO:0000313" key="1">
    <source>
        <dbReference type="EMBL" id="MFC4672071.1"/>
    </source>
</evidence>